<evidence type="ECO:0000256" key="1">
    <source>
        <dbReference type="PROSITE-ProRule" id="PRU00325"/>
    </source>
</evidence>
<keyword evidence="1" id="KW-0479">Metal-binding</keyword>
<keyword evidence="1" id="KW-0862">Zinc</keyword>
<keyword evidence="1" id="KW-0863">Zinc-finger</keyword>
<keyword evidence="2" id="KW-1133">Transmembrane helix</keyword>
<dbReference type="InterPro" id="IPR007527">
    <property type="entry name" value="Znf_SWIM"/>
</dbReference>
<evidence type="ECO:0000259" key="3">
    <source>
        <dbReference type="PROSITE" id="PS50966"/>
    </source>
</evidence>
<dbReference type="PROSITE" id="PS50966">
    <property type="entry name" value="ZF_SWIM"/>
    <property type="match status" value="1"/>
</dbReference>
<feature type="transmembrane region" description="Helical" evidence="2">
    <location>
        <begin position="7"/>
        <end position="28"/>
    </location>
</feature>
<proteinExistence type="predicted"/>
<name>A0A4C1U7G9_EUMVA</name>
<dbReference type="GO" id="GO:0008270">
    <property type="term" value="F:zinc ion binding"/>
    <property type="evidence" value="ECO:0007669"/>
    <property type="project" value="UniProtKB-KW"/>
</dbReference>
<dbReference type="AlphaFoldDB" id="A0A4C1U7G9"/>
<reference evidence="4 5" key="1">
    <citation type="journal article" date="2019" name="Commun. Biol.">
        <title>The bagworm genome reveals a unique fibroin gene that provides high tensile strength.</title>
        <authorList>
            <person name="Kono N."/>
            <person name="Nakamura H."/>
            <person name="Ohtoshi R."/>
            <person name="Tomita M."/>
            <person name="Numata K."/>
            <person name="Arakawa K."/>
        </authorList>
    </citation>
    <scope>NUCLEOTIDE SEQUENCE [LARGE SCALE GENOMIC DNA]</scope>
</reference>
<accession>A0A4C1U7G9</accession>
<evidence type="ECO:0000313" key="4">
    <source>
        <dbReference type="EMBL" id="GBP22210.1"/>
    </source>
</evidence>
<dbReference type="EMBL" id="BGZK01000137">
    <property type="protein sequence ID" value="GBP22210.1"/>
    <property type="molecule type" value="Genomic_DNA"/>
</dbReference>
<evidence type="ECO:0000256" key="2">
    <source>
        <dbReference type="SAM" id="Phobius"/>
    </source>
</evidence>
<feature type="domain" description="SWIM-type" evidence="3">
    <location>
        <begin position="113"/>
        <end position="150"/>
    </location>
</feature>
<protein>
    <recommendedName>
        <fullName evidence="3">SWIM-type domain-containing protein</fullName>
    </recommendedName>
</protein>
<organism evidence="4 5">
    <name type="scientific">Eumeta variegata</name>
    <name type="common">Bagworm moth</name>
    <name type="synonym">Eumeta japonica</name>
    <dbReference type="NCBI Taxonomy" id="151549"/>
    <lineage>
        <taxon>Eukaryota</taxon>
        <taxon>Metazoa</taxon>
        <taxon>Ecdysozoa</taxon>
        <taxon>Arthropoda</taxon>
        <taxon>Hexapoda</taxon>
        <taxon>Insecta</taxon>
        <taxon>Pterygota</taxon>
        <taxon>Neoptera</taxon>
        <taxon>Endopterygota</taxon>
        <taxon>Lepidoptera</taxon>
        <taxon>Glossata</taxon>
        <taxon>Ditrysia</taxon>
        <taxon>Tineoidea</taxon>
        <taxon>Psychidae</taxon>
        <taxon>Oiketicinae</taxon>
        <taxon>Eumeta</taxon>
    </lineage>
</organism>
<keyword evidence="2" id="KW-0812">Transmembrane</keyword>
<gene>
    <name evidence="4" type="ORF">EVAR_10720_1</name>
</gene>
<dbReference type="OrthoDB" id="7697670at2759"/>
<comment type="caution">
    <text evidence="4">The sequence shown here is derived from an EMBL/GenBank/DDBJ whole genome shotgun (WGS) entry which is preliminary data.</text>
</comment>
<sequence>MRLVGRFVACCVLSLLSMYTTLMIRLLVKFHHCTFESLSCRIVHRDDSWWPTTSRLSLLAWIEAVTIACIVSLPPGLRPQCFLEVVEIRDSGGGFIHGKVTPQTRVNNRPYDVKVEVNLDRTVRRTECTCKAGLSVRGCKHVAAVCILSIMNVRNRKPINRNVGISLESQVEKYKKVALSLKCSQYIQSEKDIEPLREEEKKERRSVYNYGPNLPLARVKARLQLL</sequence>
<keyword evidence="2" id="KW-0472">Membrane</keyword>
<keyword evidence="5" id="KW-1185">Reference proteome</keyword>
<evidence type="ECO:0000313" key="5">
    <source>
        <dbReference type="Proteomes" id="UP000299102"/>
    </source>
</evidence>
<dbReference type="Proteomes" id="UP000299102">
    <property type="component" value="Unassembled WGS sequence"/>
</dbReference>